<feature type="region of interest" description="Disordered" evidence="1">
    <location>
        <begin position="77"/>
        <end position="105"/>
    </location>
</feature>
<gene>
    <name evidence="2" type="ORF">CEXT_53401</name>
</gene>
<dbReference type="Proteomes" id="UP001054945">
    <property type="component" value="Unassembled WGS sequence"/>
</dbReference>
<organism evidence="2 3">
    <name type="scientific">Caerostris extrusa</name>
    <name type="common">Bark spider</name>
    <name type="synonym">Caerostris bankana</name>
    <dbReference type="NCBI Taxonomy" id="172846"/>
    <lineage>
        <taxon>Eukaryota</taxon>
        <taxon>Metazoa</taxon>
        <taxon>Ecdysozoa</taxon>
        <taxon>Arthropoda</taxon>
        <taxon>Chelicerata</taxon>
        <taxon>Arachnida</taxon>
        <taxon>Araneae</taxon>
        <taxon>Araneomorphae</taxon>
        <taxon>Entelegynae</taxon>
        <taxon>Araneoidea</taxon>
        <taxon>Araneidae</taxon>
        <taxon>Caerostris</taxon>
    </lineage>
</organism>
<dbReference type="AlphaFoldDB" id="A0AAV4US31"/>
<comment type="caution">
    <text evidence="2">The sequence shown here is derived from an EMBL/GenBank/DDBJ whole genome shotgun (WGS) entry which is preliminary data.</text>
</comment>
<protein>
    <submittedName>
        <fullName evidence="2">Uncharacterized protein</fullName>
    </submittedName>
</protein>
<sequence length="105" mass="11641">MVIFKWKGCNNNKLYSNHPSSDKSATAPSVAFRRNIQLTYSLLPKRLYMLSKPAPCRVCLKVSGYIIKDGSLVYPSQSKHHLSQGCMGRPGQSQPHSGPKPSAYC</sequence>
<accession>A0AAV4US31</accession>
<evidence type="ECO:0000313" key="2">
    <source>
        <dbReference type="EMBL" id="GIY60304.1"/>
    </source>
</evidence>
<evidence type="ECO:0000256" key="1">
    <source>
        <dbReference type="SAM" id="MobiDB-lite"/>
    </source>
</evidence>
<reference evidence="2 3" key="1">
    <citation type="submission" date="2021-06" db="EMBL/GenBank/DDBJ databases">
        <title>Caerostris extrusa draft genome.</title>
        <authorList>
            <person name="Kono N."/>
            <person name="Arakawa K."/>
        </authorList>
    </citation>
    <scope>NUCLEOTIDE SEQUENCE [LARGE SCALE GENOMIC DNA]</scope>
</reference>
<evidence type="ECO:0000313" key="3">
    <source>
        <dbReference type="Proteomes" id="UP001054945"/>
    </source>
</evidence>
<proteinExistence type="predicted"/>
<dbReference type="EMBL" id="BPLR01013306">
    <property type="protein sequence ID" value="GIY60304.1"/>
    <property type="molecule type" value="Genomic_DNA"/>
</dbReference>
<keyword evidence="3" id="KW-1185">Reference proteome</keyword>
<name>A0AAV4US31_CAEEX</name>